<dbReference type="Gramene" id="OMO50235">
    <property type="protein sequence ID" value="OMO50235"/>
    <property type="gene ID" value="CCACVL1_30558"/>
</dbReference>
<dbReference type="AlphaFoldDB" id="A0A1R3FWS8"/>
<dbReference type="Proteomes" id="UP000188268">
    <property type="component" value="Unassembled WGS sequence"/>
</dbReference>
<dbReference type="EMBL" id="AWWV01016228">
    <property type="protein sequence ID" value="OMO50235.1"/>
    <property type="molecule type" value="Genomic_DNA"/>
</dbReference>
<evidence type="ECO:0000313" key="2">
    <source>
        <dbReference type="Proteomes" id="UP000188268"/>
    </source>
</evidence>
<organism evidence="1 2">
    <name type="scientific">Corchorus capsularis</name>
    <name type="common">Jute</name>
    <dbReference type="NCBI Taxonomy" id="210143"/>
    <lineage>
        <taxon>Eukaryota</taxon>
        <taxon>Viridiplantae</taxon>
        <taxon>Streptophyta</taxon>
        <taxon>Embryophyta</taxon>
        <taxon>Tracheophyta</taxon>
        <taxon>Spermatophyta</taxon>
        <taxon>Magnoliopsida</taxon>
        <taxon>eudicotyledons</taxon>
        <taxon>Gunneridae</taxon>
        <taxon>Pentapetalae</taxon>
        <taxon>rosids</taxon>
        <taxon>malvids</taxon>
        <taxon>Malvales</taxon>
        <taxon>Malvaceae</taxon>
        <taxon>Grewioideae</taxon>
        <taxon>Apeibeae</taxon>
        <taxon>Corchorus</taxon>
    </lineage>
</organism>
<evidence type="ECO:0000313" key="1">
    <source>
        <dbReference type="EMBL" id="OMO50235.1"/>
    </source>
</evidence>
<gene>
    <name evidence="1" type="ORF">CCACVL1_30558</name>
</gene>
<protein>
    <submittedName>
        <fullName evidence="1">Uncharacterized protein</fullName>
    </submittedName>
</protein>
<accession>A0A1R3FWS8</accession>
<comment type="caution">
    <text evidence="1">The sequence shown here is derived from an EMBL/GenBank/DDBJ whole genome shotgun (WGS) entry which is preliminary data.</text>
</comment>
<proteinExistence type="predicted"/>
<keyword evidence="2" id="KW-1185">Reference proteome</keyword>
<reference evidence="1 2" key="1">
    <citation type="submission" date="2013-09" db="EMBL/GenBank/DDBJ databases">
        <title>Corchorus capsularis genome sequencing.</title>
        <authorList>
            <person name="Alam M."/>
            <person name="Haque M.S."/>
            <person name="Islam M.S."/>
            <person name="Emdad E.M."/>
            <person name="Islam M.M."/>
            <person name="Ahmed B."/>
            <person name="Halim A."/>
            <person name="Hossen Q.M.M."/>
            <person name="Hossain M.Z."/>
            <person name="Ahmed R."/>
            <person name="Khan M.M."/>
            <person name="Islam R."/>
            <person name="Rashid M.M."/>
            <person name="Khan S.A."/>
            <person name="Rahman M.S."/>
            <person name="Alam M."/>
        </authorList>
    </citation>
    <scope>NUCLEOTIDE SEQUENCE [LARGE SCALE GENOMIC DNA]</scope>
    <source>
        <strain evidence="2">cv. CVL-1</strain>
        <tissue evidence="1">Whole seedling</tissue>
    </source>
</reference>
<sequence>MAPSVTAATGASSNRLWQPQPNYLTLYPTISITLYRQDHRNFHQSQIHSSIWMSFGPKI</sequence>
<name>A0A1R3FWS8_COCAP</name>